<dbReference type="AlphaFoldDB" id="A0A1J5G6Z8"/>
<evidence type="ECO:0000313" key="2">
    <source>
        <dbReference type="Proteomes" id="UP000182059"/>
    </source>
</evidence>
<reference evidence="1 2" key="1">
    <citation type="journal article" date="2016" name="Environ. Microbiol.">
        <title>Genomic resolution of a cold subsurface aquifer community provides metabolic insights for novel microbes adapted to high CO concentrations.</title>
        <authorList>
            <person name="Probst A.J."/>
            <person name="Castelle C.J."/>
            <person name="Singh A."/>
            <person name="Brown C.T."/>
            <person name="Anantharaman K."/>
            <person name="Sharon I."/>
            <person name="Hug L.A."/>
            <person name="Burstein D."/>
            <person name="Emerson J.B."/>
            <person name="Thomas B.C."/>
            <person name="Banfield J.F."/>
        </authorList>
    </citation>
    <scope>NUCLEOTIDE SEQUENCE [LARGE SCALE GENOMIC DNA]</scope>
    <source>
        <strain evidence="1">CG2_30_43_9</strain>
    </source>
</reference>
<evidence type="ECO:0000313" key="1">
    <source>
        <dbReference type="EMBL" id="OIP65418.1"/>
    </source>
</evidence>
<organism evidence="1 2">
    <name type="scientific">Candidatus Nomurabacteria bacterium CG2_30_43_9</name>
    <dbReference type="NCBI Taxonomy" id="1805283"/>
    <lineage>
        <taxon>Bacteria</taxon>
        <taxon>Candidatus Nomuraibacteriota</taxon>
    </lineage>
</organism>
<dbReference type="Proteomes" id="UP000182059">
    <property type="component" value="Unassembled WGS sequence"/>
</dbReference>
<protein>
    <submittedName>
        <fullName evidence="1">Uncharacterized protein</fullName>
    </submittedName>
</protein>
<sequence length="179" mass="20207">MIKIVLSKSMGKRFASIGRGLKEATSAIIVVQRADGNFVHGVGVLYPDTEHLYFNKTKTIDPLNLWRGMYAVSKISCLSNEMVDTAMMIADEVVSLTDSRFTNVDQHLMYEYDVEVLRAKTFAQEIPPDDIKKIVKEFQFWNLPIIDPFAKASKKEGRASWDIIPHMTGAEMNDMSLAT</sequence>
<comment type="caution">
    <text evidence="1">The sequence shown here is derived from an EMBL/GenBank/DDBJ whole genome shotgun (WGS) entry which is preliminary data.</text>
</comment>
<dbReference type="EMBL" id="MNYX01000047">
    <property type="protein sequence ID" value="OIP65418.1"/>
    <property type="molecule type" value="Genomic_DNA"/>
</dbReference>
<accession>A0A1J5G6Z8</accession>
<gene>
    <name evidence="1" type="ORF">AUK15_01715</name>
</gene>
<proteinExistence type="predicted"/>
<name>A0A1J5G6Z8_9BACT</name>